<evidence type="ECO:0000259" key="1">
    <source>
        <dbReference type="Pfam" id="PF13175"/>
    </source>
</evidence>
<dbReference type="PANTHER" id="PTHR32182:SF22">
    <property type="entry name" value="ATP-DEPENDENT ENDONUCLEASE, OLD FAMILY-RELATED"/>
    <property type="match status" value="1"/>
</dbReference>
<accession>A0ABU6A2K9</accession>
<dbReference type="CDD" id="cd00267">
    <property type="entry name" value="ABC_ATPase"/>
    <property type="match status" value="1"/>
</dbReference>
<name>A0ABU6A2K9_9FLAO</name>
<reference evidence="2 3" key="1">
    <citation type="journal article" date="2013" name="Int. J. Syst. Evol. Microbiol.">
        <title>Aquimarina gracilis sp. nov., isolated from the gut microflora of a mussel, Mytilus coruscus, and emended description of Aquimarina spongiae.</title>
        <authorList>
            <person name="Park S.C."/>
            <person name="Choe H.N."/>
            <person name="Baik K.S."/>
            <person name="Seong C.N."/>
        </authorList>
    </citation>
    <scope>NUCLEOTIDE SEQUENCE [LARGE SCALE GENOMIC DNA]</scope>
    <source>
        <strain evidence="2 3">PSC32</strain>
    </source>
</reference>
<evidence type="ECO:0000313" key="3">
    <source>
        <dbReference type="Proteomes" id="UP001327027"/>
    </source>
</evidence>
<proteinExistence type="predicted"/>
<keyword evidence="3" id="KW-1185">Reference proteome</keyword>
<organism evidence="2 3">
    <name type="scientific">Aquimarina gracilis</name>
    <dbReference type="NCBI Taxonomy" id="874422"/>
    <lineage>
        <taxon>Bacteria</taxon>
        <taxon>Pseudomonadati</taxon>
        <taxon>Bacteroidota</taxon>
        <taxon>Flavobacteriia</taxon>
        <taxon>Flavobacteriales</taxon>
        <taxon>Flavobacteriaceae</taxon>
        <taxon>Aquimarina</taxon>
    </lineage>
</organism>
<feature type="domain" description="Endonuclease GajA/Old nuclease/RecF-like AAA" evidence="1">
    <location>
        <begin position="1"/>
        <end position="367"/>
    </location>
</feature>
<dbReference type="SUPFAM" id="SSF52540">
    <property type="entry name" value="P-loop containing nucleoside triphosphate hydrolases"/>
    <property type="match status" value="1"/>
</dbReference>
<dbReference type="PANTHER" id="PTHR32182">
    <property type="entry name" value="DNA REPLICATION AND REPAIR PROTEIN RECF"/>
    <property type="match status" value="1"/>
</dbReference>
<comment type="caution">
    <text evidence="2">The sequence shown here is derived from an EMBL/GenBank/DDBJ whole genome shotgun (WGS) entry which is preliminary data.</text>
</comment>
<dbReference type="InterPro" id="IPR027417">
    <property type="entry name" value="P-loop_NTPase"/>
</dbReference>
<dbReference type="RefSeq" id="WP_324182343.1">
    <property type="nucleotide sequence ID" value="NZ_BAABAW010000006.1"/>
</dbReference>
<gene>
    <name evidence="2" type="ORF">U6A24_22785</name>
</gene>
<dbReference type="Gene3D" id="3.40.50.300">
    <property type="entry name" value="P-loop containing nucleotide triphosphate hydrolases"/>
    <property type="match status" value="1"/>
</dbReference>
<evidence type="ECO:0000313" key="2">
    <source>
        <dbReference type="EMBL" id="MEB3348321.1"/>
    </source>
</evidence>
<protein>
    <submittedName>
        <fullName evidence="2">AAA family ATPase</fullName>
    </submittedName>
</protein>
<dbReference type="Proteomes" id="UP001327027">
    <property type="component" value="Unassembled WGS sequence"/>
</dbReference>
<dbReference type="InterPro" id="IPR041685">
    <property type="entry name" value="AAA_GajA/Old/RecF-like"/>
</dbReference>
<dbReference type="Pfam" id="PF13175">
    <property type="entry name" value="AAA_15"/>
    <property type="match status" value="1"/>
</dbReference>
<dbReference type="EMBL" id="JAYKLX010000013">
    <property type="protein sequence ID" value="MEB3348321.1"/>
    <property type="molecule type" value="Genomic_DNA"/>
</dbReference>
<sequence length="654" mass="76006">MIISLIIRHYKVYKGINYLPLSDGTKFSSILGENGAGKSSILESFDCFFNKKPFSDWSINYEAKSEGISGDNSPYILPVFLIPKDKLRNSLKADIEQYKKAEVLSNFLWNTTEKAKGSSLEAFYEHRKNIKEKFDQNEYFLLLVGRKYKSSGCFFGSYHKKLSFINNEHHKEYAETELQDYFDGFYEYIISHYSYLYIPVETDVQTYTKLETQDMQKLMDKNVQSEIKKAITQKTISQINGHLDKFVKDIESVLETYTYKGKFKNNLTMPDLVSKIIESYFSIKELNKKIPGSTKTISVNELSSGEKRKALIGLAYSFLKKNSDRGSNLIIAIDEPESSLHISNCFEQFEKLIEIAKENHQILITTHWYGFLPIVTEGTATSINKGSDNKISTDFFSLSNFREFIKQEKERHKKAKIRGPLSIDYRIKSYNDLIQSIIISIIQEEPYNWIICEGSSEKMYFEYYFKKEIKEKKLRILPVGGYEEVLKIYNYLLGPFKDSDYEKKGKIICLIDTDANRVDAETVVNNKNLYFKRLVFNKKDNTILYKINSDLTTETTIEDSLDSANYVETLKYLSDNNEELKPLIKSENIRETSTYSKDALDLKDSEKDILKDFFNKDFGKNKLVFAEKYLEITDKVGVNKTLGWIEEIKEIINK</sequence>